<dbReference type="EC" id="2.4.2.53" evidence="5"/>
<evidence type="ECO:0000313" key="6">
    <source>
        <dbReference type="Proteomes" id="UP000060487"/>
    </source>
</evidence>
<dbReference type="PANTHER" id="PTHR43398:SF1">
    <property type="entry name" value="DOLICHOL-PHOSPHATE MANNOSYLTRANSFERASE SUBUNIT 1"/>
    <property type="match status" value="1"/>
</dbReference>
<comment type="similarity">
    <text evidence="1">Belongs to the glycosyltransferase 2 family.</text>
</comment>
<dbReference type="RefSeq" id="WP_085053833.1">
    <property type="nucleotide sequence ID" value="NZ_LNQR01000129.1"/>
</dbReference>
<evidence type="ECO:0000313" key="5">
    <source>
        <dbReference type="EMBL" id="KWT75632.1"/>
    </source>
</evidence>
<comment type="caution">
    <text evidence="5">The sequence shown here is derived from an EMBL/GenBank/DDBJ whole genome shotgun (WGS) entry which is preliminary data.</text>
</comment>
<dbReference type="InterPro" id="IPR029044">
    <property type="entry name" value="Nucleotide-diphossugar_trans"/>
</dbReference>
<dbReference type="CDD" id="cd06442">
    <property type="entry name" value="DPM1_like"/>
    <property type="match status" value="1"/>
</dbReference>
<evidence type="ECO:0000259" key="4">
    <source>
        <dbReference type="Pfam" id="PF00535"/>
    </source>
</evidence>
<protein>
    <submittedName>
        <fullName evidence="5">Dolichol-phosphate mannosyltransferase</fullName>
        <ecNumber evidence="5">2.4.2.53</ecNumber>
    </submittedName>
</protein>
<dbReference type="GO" id="GO:0099621">
    <property type="term" value="F:undecaprenyl-phosphate 4-deoxy-4-formamido-L-arabinose transferase activity"/>
    <property type="evidence" value="ECO:0007669"/>
    <property type="project" value="UniProtKB-EC"/>
</dbReference>
<dbReference type="SUPFAM" id="SSF53448">
    <property type="entry name" value="Nucleotide-diphospho-sugar transferases"/>
    <property type="match status" value="1"/>
</dbReference>
<dbReference type="Proteomes" id="UP000060487">
    <property type="component" value="Unassembled WGS sequence"/>
</dbReference>
<evidence type="ECO:0000256" key="1">
    <source>
        <dbReference type="ARBA" id="ARBA00006739"/>
    </source>
</evidence>
<dbReference type="InterPro" id="IPR001173">
    <property type="entry name" value="Glyco_trans_2-like"/>
</dbReference>
<name>A0ABR5SD04_9BACT</name>
<dbReference type="PANTHER" id="PTHR43398">
    <property type="entry name" value="DOLICHOL-PHOSPHATE MANNOSYLTRANSFERASE SUBUNIT 1"/>
    <property type="match status" value="1"/>
</dbReference>
<feature type="domain" description="Glycosyltransferase 2-like" evidence="4">
    <location>
        <begin position="8"/>
        <end position="171"/>
    </location>
</feature>
<dbReference type="InterPro" id="IPR039528">
    <property type="entry name" value="DPM1-like"/>
</dbReference>
<organism evidence="5 6">
    <name type="scientific">Candidatus Magnetominusculus xianensis</name>
    <dbReference type="NCBI Taxonomy" id="1748249"/>
    <lineage>
        <taxon>Bacteria</taxon>
        <taxon>Pseudomonadati</taxon>
        <taxon>Nitrospirota</taxon>
        <taxon>Nitrospiria</taxon>
        <taxon>Nitrospirales</taxon>
        <taxon>Nitrospiraceae</taxon>
        <taxon>Candidatus Magnetominusculus</taxon>
    </lineage>
</organism>
<keyword evidence="2 5" id="KW-0328">Glycosyltransferase</keyword>
<dbReference type="Gene3D" id="3.90.550.10">
    <property type="entry name" value="Spore Coat Polysaccharide Biosynthesis Protein SpsA, Chain A"/>
    <property type="match status" value="1"/>
</dbReference>
<keyword evidence="3 5" id="KW-0808">Transferase</keyword>
<accession>A0ABR5SD04</accession>
<sequence>MEKNEVLIFTATYNEKYNIKALCEQIYSVSPDYDILVVDDNSPDGTGELLDKLREDNSRLKVIHRPRKLGLGSAHKLGILYAVINKYRYVVTMDADYSHNPDDIPRLLKQMEGYDFVIGSRYVKGGNCSYSGYRKYLSRCANLLAKLLLKIPLHEFTTSFRVFRVSKLEKLSLASIKSQGYAFFMESLFRLYQQGFSIAEVPIVFNDRTLGESKIPKYEILRGIYTLFRLFANKRISHIKEITPIYRTCPLCASPYLIGQGDRMNSCAWHCLLCGLSFTAAADREIIDV</sequence>
<dbReference type="Pfam" id="PF00535">
    <property type="entry name" value="Glycos_transf_2"/>
    <property type="match status" value="1"/>
</dbReference>
<gene>
    <name evidence="5" type="ORF">ASN18_3232</name>
</gene>
<proteinExistence type="inferred from homology"/>
<evidence type="ECO:0000256" key="3">
    <source>
        <dbReference type="ARBA" id="ARBA00022679"/>
    </source>
</evidence>
<evidence type="ECO:0000256" key="2">
    <source>
        <dbReference type="ARBA" id="ARBA00022676"/>
    </source>
</evidence>
<dbReference type="EMBL" id="LNQR01000129">
    <property type="protein sequence ID" value="KWT75632.1"/>
    <property type="molecule type" value="Genomic_DNA"/>
</dbReference>
<reference evidence="5 6" key="1">
    <citation type="submission" date="2015-11" db="EMBL/GenBank/DDBJ databases">
        <authorList>
            <person name="Lin W."/>
        </authorList>
    </citation>
    <scope>NUCLEOTIDE SEQUENCE [LARGE SCALE GENOMIC DNA]</scope>
    <source>
        <strain evidence="5 6">HCH-1</strain>
    </source>
</reference>
<keyword evidence="6" id="KW-1185">Reference proteome</keyword>